<accession>A0A4E0QKF0</accession>
<keyword evidence="3" id="KW-1185">Reference proteome</keyword>
<feature type="transmembrane region" description="Helical" evidence="1">
    <location>
        <begin position="103"/>
        <end position="122"/>
    </location>
</feature>
<dbReference type="Pfam" id="PF11848">
    <property type="entry name" value="DUF3368"/>
    <property type="match status" value="1"/>
</dbReference>
<name>A0A4E0QKF0_9GAMM</name>
<keyword evidence="1" id="KW-1133">Transmembrane helix</keyword>
<keyword evidence="1" id="KW-0472">Membrane</keyword>
<dbReference type="EMBL" id="JSZA02000389">
    <property type="protein sequence ID" value="TGO01899.1"/>
    <property type="molecule type" value="Genomic_DNA"/>
</dbReference>
<dbReference type="InterPro" id="IPR021799">
    <property type="entry name" value="PIN-like_prokaryotic"/>
</dbReference>
<dbReference type="Proteomes" id="UP000030428">
    <property type="component" value="Unassembled WGS sequence"/>
</dbReference>
<comment type="caution">
    <text evidence="2">The sequence shown here is derived from an EMBL/GenBank/DDBJ whole genome shotgun (WGS) entry which is preliminary data.</text>
</comment>
<dbReference type="PANTHER" id="PTHR39550">
    <property type="entry name" value="SLL0658 PROTEIN"/>
    <property type="match status" value="1"/>
</dbReference>
<dbReference type="AlphaFoldDB" id="A0A4E0QKF0"/>
<keyword evidence="1" id="KW-0812">Transmembrane</keyword>
<protein>
    <recommendedName>
        <fullName evidence="4">DUF3368 domain-containing protein</fullName>
    </recommendedName>
</protein>
<evidence type="ECO:0000313" key="2">
    <source>
        <dbReference type="EMBL" id="TGO01899.1"/>
    </source>
</evidence>
<sequence length="162" mass="18102">MKKIIISDTTTLIILEKQQHLFILCELFKQVIIPIAVYEELLAGLKNDNPLKKTECIVVETVVLSSRLNNLLTILDKGEAEAIELAVEKQLPLIIDEKKGRKVAQRLGLVVTGLAGLLILAVERNILTSKQAKNLLDAAVQDGYRLSEKLYEQVIRGLGYLR</sequence>
<organism evidence="2 3">
    <name type="scientific">Candidatus Thiomargarita nelsonii</name>
    <dbReference type="NCBI Taxonomy" id="1003181"/>
    <lineage>
        <taxon>Bacteria</taxon>
        <taxon>Pseudomonadati</taxon>
        <taxon>Pseudomonadota</taxon>
        <taxon>Gammaproteobacteria</taxon>
        <taxon>Thiotrichales</taxon>
        <taxon>Thiotrichaceae</taxon>
        <taxon>Thiomargarita</taxon>
    </lineage>
</organism>
<evidence type="ECO:0000313" key="3">
    <source>
        <dbReference type="Proteomes" id="UP000030428"/>
    </source>
</evidence>
<evidence type="ECO:0000256" key="1">
    <source>
        <dbReference type="SAM" id="Phobius"/>
    </source>
</evidence>
<proteinExistence type="predicted"/>
<reference evidence="2 3" key="1">
    <citation type="journal article" date="2016" name="Front. Microbiol.">
        <title>Single-Cell (Meta-)Genomics of a Dimorphic Candidatus Thiomargarita nelsonii Reveals Genomic Plasticity.</title>
        <authorList>
            <person name="Flood B.E."/>
            <person name="Fliss P."/>
            <person name="Jones D.S."/>
            <person name="Dick G.J."/>
            <person name="Jain S."/>
            <person name="Kaster A.K."/>
            <person name="Winkel M."/>
            <person name="Mussmann M."/>
            <person name="Bailey J."/>
        </authorList>
    </citation>
    <scope>NUCLEOTIDE SEQUENCE [LARGE SCALE GENOMIC DNA]</scope>
    <source>
        <strain evidence="2">Hydrate Ridge</strain>
    </source>
</reference>
<gene>
    <name evidence="2" type="ORF">PN36_34640</name>
</gene>
<evidence type="ECO:0008006" key="4">
    <source>
        <dbReference type="Google" id="ProtNLM"/>
    </source>
</evidence>
<dbReference type="PANTHER" id="PTHR39550:SF1">
    <property type="entry name" value="SLL0658 PROTEIN"/>
    <property type="match status" value="1"/>
</dbReference>